<evidence type="ECO:0000256" key="3">
    <source>
        <dbReference type="ARBA" id="ARBA00022692"/>
    </source>
</evidence>
<feature type="transmembrane region" description="Helical" evidence="7">
    <location>
        <begin position="639"/>
        <end position="659"/>
    </location>
</feature>
<dbReference type="SUPFAM" id="SSF82866">
    <property type="entry name" value="Multidrug efflux transporter AcrB transmembrane domain"/>
    <property type="match status" value="2"/>
</dbReference>
<feature type="transmembrane region" description="Helical" evidence="7">
    <location>
        <begin position="737"/>
        <end position="764"/>
    </location>
</feature>
<feature type="region of interest" description="Disordered" evidence="6">
    <location>
        <begin position="770"/>
        <end position="789"/>
    </location>
</feature>
<dbReference type="PANTHER" id="PTHR33406">
    <property type="entry name" value="MEMBRANE PROTEIN MJ1562-RELATED"/>
    <property type="match status" value="1"/>
</dbReference>
<feature type="domain" description="SSD" evidence="8">
    <location>
        <begin position="675"/>
        <end position="763"/>
    </location>
</feature>
<evidence type="ECO:0000256" key="6">
    <source>
        <dbReference type="SAM" id="MobiDB-lite"/>
    </source>
</evidence>
<feature type="transmembrane region" description="Helical" evidence="7">
    <location>
        <begin position="241"/>
        <end position="274"/>
    </location>
</feature>
<dbReference type="InterPro" id="IPR050545">
    <property type="entry name" value="Mycobact_MmpL"/>
</dbReference>
<name>A0ABT7PQ08_9BACT</name>
<sequence length="789" mass="86014">MTRFLIRFFASAVDHPFLVSAFLLVLTVVATIARHDPSLIRDPIDNLFANDNPAVIEKVTTPSAPPAAAVRTGRVAGGVRGGQLQINDNDVVMIIQSDEFFSSRGSEAISTIVDDLRSLSIVDQLFWMGDTPPINLFALRDAVLPKPSSSEQQFARARQRALEHPLIAGQLLSEDGQTLLIFIKLDWLFVEGDQETVETLKSTVTKTADRFPELNIDVQVAGRVPTTVAILESRDRNEKRFVWIALGMVTVLATILFRGLASVLIVSAPPIIGVYWSLGALPLFELQDNPFNQIVTPVLIGMVGFTDSIHLFLDIRRLRSNGMTSREAAKQGVIRVGLACFLTSLTTAIGLGSLALAENEVVREFGMSCVMGVGLSFLAVLLVIPLASASKLGDRIQTASKENVVDRHLARIGPLIDWTIRHHRPMGMVAIGGTVALLLVSLQMNPDQRVAMLLPTGSPALKAMETLDESMGGTETATVQVDWSKSVPRGSEEIRMVIAEAQAILDEEELIGSPVSLQRFIDVLPGDPDAAGRLSITELLPPPLKHAFYKPDDNSAVVRFKIRDVGIAAYAPVFKRIDERLNGVMEEHPDFNLYLSGRPIGRWKNLYQVVLDLVYSLGSASVIIFVVLTIAFRSLRLGLIAIVPNTFPLAFTGACFYWMGQSLEIAAVCAFTVCLGIAVDDTIHFLSRYRTDSEQMDQDDAIRSAFVSTGSALIMTTVILVLGISSVLISGMREQRIFALITCLTIGSALLGDLLLLPPLLAWFGKSKRDTEGTSEMPVVTEGDVRSTE</sequence>
<keyword evidence="10" id="KW-1185">Reference proteome</keyword>
<evidence type="ECO:0000256" key="5">
    <source>
        <dbReference type="ARBA" id="ARBA00023136"/>
    </source>
</evidence>
<accession>A0ABT7PQ08</accession>
<dbReference type="EMBL" id="JASZZN010000023">
    <property type="protein sequence ID" value="MDM4018584.1"/>
    <property type="molecule type" value="Genomic_DNA"/>
</dbReference>
<dbReference type="PANTHER" id="PTHR33406:SF12">
    <property type="entry name" value="BLR2997 PROTEIN"/>
    <property type="match status" value="1"/>
</dbReference>
<dbReference type="Gene3D" id="1.20.1640.10">
    <property type="entry name" value="Multidrug efflux transporter AcrB transmembrane domain"/>
    <property type="match status" value="2"/>
</dbReference>
<keyword evidence="3 7" id="KW-0812">Transmembrane</keyword>
<evidence type="ECO:0000256" key="7">
    <source>
        <dbReference type="SAM" id="Phobius"/>
    </source>
</evidence>
<keyword evidence="2" id="KW-1003">Cell membrane</keyword>
<dbReference type="PROSITE" id="PS50156">
    <property type="entry name" value="SSD"/>
    <property type="match status" value="1"/>
</dbReference>
<proteinExistence type="predicted"/>
<feature type="transmembrane region" description="Helical" evidence="7">
    <location>
        <begin position="665"/>
        <end position="686"/>
    </location>
</feature>
<dbReference type="InterPro" id="IPR004869">
    <property type="entry name" value="MMPL_dom"/>
</dbReference>
<dbReference type="InterPro" id="IPR000731">
    <property type="entry name" value="SSD"/>
</dbReference>
<organism evidence="9 10">
    <name type="scientific">Roseiconus lacunae</name>
    <dbReference type="NCBI Taxonomy" id="2605694"/>
    <lineage>
        <taxon>Bacteria</taxon>
        <taxon>Pseudomonadati</taxon>
        <taxon>Planctomycetota</taxon>
        <taxon>Planctomycetia</taxon>
        <taxon>Pirellulales</taxon>
        <taxon>Pirellulaceae</taxon>
        <taxon>Roseiconus</taxon>
    </lineage>
</organism>
<feature type="transmembrane region" description="Helical" evidence="7">
    <location>
        <begin position="613"/>
        <end position="632"/>
    </location>
</feature>
<gene>
    <name evidence="9" type="ORF">QTN89_24240</name>
</gene>
<comment type="subcellular location">
    <subcellularLocation>
        <location evidence="1">Cell membrane</location>
        <topology evidence="1">Multi-pass membrane protein</topology>
    </subcellularLocation>
</comment>
<feature type="transmembrane region" description="Helical" evidence="7">
    <location>
        <begin position="294"/>
        <end position="313"/>
    </location>
</feature>
<evidence type="ECO:0000256" key="4">
    <source>
        <dbReference type="ARBA" id="ARBA00022989"/>
    </source>
</evidence>
<feature type="transmembrane region" description="Helical" evidence="7">
    <location>
        <begin position="365"/>
        <end position="387"/>
    </location>
</feature>
<evidence type="ECO:0000313" key="10">
    <source>
        <dbReference type="Proteomes" id="UP001239462"/>
    </source>
</evidence>
<comment type="caution">
    <text evidence="9">The sequence shown here is derived from an EMBL/GenBank/DDBJ whole genome shotgun (WGS) entry which is preliminary data.</text>
</comment>
<evidence type="ECO:0000313" key="9">
    <source>
        <dbReference type="EMBL" id="MDM4018584.1"/>
    </source>
</evidence>
<reference evidence="9 10" key="1">
    <citation type="submission" date="2023-06" db="EMBL/GenBank/DDBJ databases">
        <title>Roseiconus lacunae JC819 isolated from Gulf of Mannar region, Tamil Nadu.</title>
        <authorList>
            <person name="Pk S."/>
            <person name="Ch S."/>
            <person name="Ch V.R."/>
        </authorList>
    </citation>
    <scope>NUCLEOTIDE SEQUENCE [LARGE SCALE GENOMIC DNA]</scope>
    <source>
        <strain evidence="9 10">JC819</strain>
    </source>
</reference>
<feature type="transmembrane region" description="Helical" evidence="7">
    <location>
        <begin position="706"/>
        <end position="731"/>
    </location>
</feature>
<feature type="transmembrane region" description="Helical" evidence="7">
    <location>
        <begin position="333"/>
        <end position="353"/>
    </location>
</feature>
<dbReference type="Proteomes" id="UP001239462">
    <property type="component" value="Unassembled WGS sequence"/>
</dbReference>
<keyword evidence="5 7" id="KW-0472">Membrane</keyword>
<evidence type="ECO:0000259" key="8">
    <source>
        <dbReference type="PROSITE" id="PS50156"/>
    </source>
</evidence>
<dbReference type="RefSeq" id="WP_289166459.1">
    <property type="nucleotide sequence ID" value="NZ_JASZZN010000023.1"/>
</dbReference>
<evidence type="ECO:0000256" key="2">
    <source>
        <dbReference type="ARBA" id="ARBA00022475"/>
    </source>
</evidence>
<protein>
    <submittedName>
        <fullName evidence="9">MMPL family transporter</fullName>
    </submittedName>
</protein>
<evidence type="ECO:0000256" key="1">
    <source>
        <dbReference type="ARBA" id="ARBA00004651"/>
    </source>
</evidence>
<dbReference type="Pfam" id="PF03176">
    <property type="entry name" value="MMPL"/>
    <property type="match status" value="2"/>
</dbReference>
<keyword evidence="4 7" id="KW-1133">Transmembrane helix</keyword>